<name>A0AAE0YYJ6_9GAST</name>
<dbReference type="Proteomes" id="UP001283361">
    <property type="component" value="Unassembled WGS sequence"/>
</dbReference>
<protein>
    <submittedName>
        <fullName evidence="1">Uncharacterized protein</fullName>
    </submittedName>
</protein>
<keyword evidence="2" id="KW-1185">Reference proteome</keyword>
<sequence>MNRPQDSYKFTETRPHQISPELSGTILSDTFRCFFSLIAPSSTLLIPRASGWLRHLLHSDKMEPQYITYASPSCLATASSWRKSAHIMAAHPALPFYACVWLAKAIAPVMATSYIA</sequence>
<evidence type="ECO:0000313" key="2">
    <source>
        <dbReference type="Proteomes" id="UP001283361"/>
    </source>
</evidence>
<evidence type="ECO:0000313" key="1">
    <source>
        <dbReference type="EMBL" id="KAK3758876.1"/>
    </source>
</evidence>
<reference evidence="1" key="1">
    <citation type="journal article" date="2023" name="G3 (Bethesda)">
        <title>A reference genome for the long-term kleptoplast-retaining sea slug Elysia crispata morphotype clarki.</title>
        <authorList>
            <person name="Eastman K.E."/>
            <person name="Pendleton A.L."/>
            <person name="Shaikh M.A."/>
            <person name="Suttiyut T."/>
            <person name="Ogas R."/>
            <person name="Tomko P."/>
            <person name="Gavelis G."/>
            <person name="Widhalm J.R."/>
            <person name="Wisecaver J.H."/>
        </authorList>
    </citation>
    <scope>NUCLEOTIDE SEQUENCE</scope>
    <source>
        <strain evidence="1">ECLA1</strain>
    </source>
</reference>
<organism evidence="1 2">
    <name type="scientific">Elysia crispata</name>
    <name type="common">lettuce slug</name>
    <dbReference type="NCBI Taxonomy" id="231223"/>
    <lineage>
        <taxon>Eukaryota</taxon>
        <taxon>Metazoa</taxon>
        <taxon>Spiralia</taxon>
        <taxon>Lophotrochozoa</taxon>
        <taxon>Mollusca</taxon>
        <taxon>Gastropoda</taxon>
        <taxon>Heterobranchia</taxon>
        <taxon>Euthyneura</taxon>
        <taxon>Panpulmonata</taxon>
        <taxon>Sacoglossa</taxon>
        <taxon>Placobranchoidea</taxon>
        <taxon>Plakobranchidae</taxon>
        <taxon>Elysia</taxon>
    </lineage>
</organism>
<dbReference type="EMBL" id="JAWDGP010005192">
    <property type="protein sequence ID" value="KAK3758876.1"/>
    <property type="molecule type" value="Genomic_DNA"/>
</dbReference>
<accession>A0AAE0YYJ6</accession>
<gene>
    <name evidence="1" type="ORF">RRG08_025572</name>
</gene>
<proteinExistence type="predicted"/>
<comment type="caution">
    <text evidence="1">The sequence shown here is derived from an EMBL/GenBank/DDBJ whole genome shotgun (WGS) entry which is preliminary data.</text>
</comment>
<dbReference type="AlphaFoldDB" id="A0AAE0YYJ6"/>